<feature type="signal peptide" evidence="2">
    <location>
        <begin position="1"/>
        <end position="32"/>
    </location>
</feature>
<evidence type="ECO:0000259" key="3">
    <source>
        <dbReference type="PROSITE" id="PS50213"/>
    </source>
</evidence>
<evidence type="ECO:0000256" key="2">
    <source>
        <dbReference type="SAM" id="SignalP"/>
    </source>
</evidence>
<feature type="region of interest" description="Disordered" evidence="1">
    <location>
        <begin position="42"/>
        <end position="78"/>
    </location>
</feature>
<protein>
    <submittedName>
        <fullName evidence="4">Fasciclin domain-containing protein</fullName>
    </submittedName>
</protein>
<dbReference type="PANTHER" id="PTHR10900">
    <property type="entry name" value="PERIOSTIN-RELATED"/>
    <property type="match status" value="1"/>
</dbReference>
<evidence type="ECO:0000313" key="4">
    <source>
        <dbReference type="EMBL" id="MEP0818197.1"/>
    </source>
</evidence>
<dbReference type="RefSeq" id="WP_190432672.1">
    <property type="nucleotide sequence ID" value="NZ_JAMPKM010000007.1"/>
</dbReference>
<evidence type="ECO:0000256" key="1">
    <source>
        <dbReference type="SAM" id="MobiDB-lite"/>
    </source>
</evidence>
<comment type="caution">
    <text evidence="4">The sequence shown here is derived from an EMBL/GenBank/DDBJ whole genome shotgun (WGS) entry which is preliminary data.</text>
</comment>
<dbReference type="PROSITE" id="PS50213">
    <property type="entry name" value="FAS1"/>
    <property type="match status" value="1"/>
</dbReference>
<dbReference type="SMART" id="SM00554">
    <property type="entry name" value="FAS1"/>
    <property type="match status" value="1"/>
</dbReference>
<dbReference type="Proteomes" id="UP001464891">
    <property type="component" value="Unassembled WGS sequence"/>
</dbReference>
<feature type="chain" id="PRO_5045099103" evidence="2">
    <location>
        <begin position="33"/>
        <end position="216"/>
    </location>
</feature>
<gene>
    <name evidence="4" type="ORF">NC998_13945</name>
</gene>
<reference evidence="4 5" key="1">
    <citation type="submission" date="2022-04" db="EMBL/GenBank/DDBJ databases">
        <title>Positive selection, recombination, and allopatry shape intraspecific diversity of widespread and dominant cyanobacteria.</title>
        <authorList>
            <person name="Wei J."/>
            <person name="Shu W."/>
            <person name="Hu C."/>
        </authorList>
    </citation>
    <scope>NUCLEOTIDE SEQUENCE [LARGE SCALE GENOMIC DNA]</scope>
    <source>
        <strain evidence="4 5">GB2-A4</strain>
    </source>
</reference>
<keyword evidence="2" id="KW-0732">Signal</keyword>
<dbReference type="Pfam" id="PF02469">
    <property type="entry name" value="Fasciclin"/>
    <property type="match status" value="1"/>
</dbReference>
<dbReference type="InterPro" id="IPR036378">
    <property type="entry name" value="FAS1_dom_sf"/>
</dbReference>
<dbReference type="InterPro" id="IPR050904">
    <property type="entry name" value="Adhesion/Biosynth-related"/>
</dbReference>
<sequence length="216" mass="21899">MTKLKSISSLKKIASFLGVTAASALIGLPALAQVNPNPSIFNEPPYNRARGAQASPPTSTTPTAPVAPATSEAPTEASSGTTITAVAASNDSFKILTAALQAADLTSTLSGEGPFTVFAPTDAAFAKLPAGTLEALLKPENKETLVKILTYHVVPGEVTSSQLKSGEVTTVEGSPVTVNVDGGGVMVNKATVVQPDIQASNGVIHVVDTVILPPTL</sequence>
<dbReference type="EMBL" id="JAMPKM010000007">
    <property type="protein sequence ID" value="MEP0818197.1"/>
    <property type="molecule type" value="Genomic_DNA"/>
</dbReference>
<dbReference type="PANTHER" id="PTHR10900:SF77">
    <property type="entry name" value="FI19380P1"/>
    <property type="match status" value="1"/>
</dbReference>
<feature type="domain" description="FAS1" evidence="3">
    <location>
        <begin position="80"/>
        <end position="211"/>
    </location>
</feature>
<evidence type="ECO:0000313" key="5">
    <source>
        <dbReference type="Proteomes" id="UP001464891"/>
    </source>
</evidence>
<name>A0ABV0J8U4_9CYAN</name>
<proteinExistence type="predicted"/>
<feature type="compositionally biased region" description="Low complexity" evidence="1">
    <location>
        <begin position="54"/>
        <end position="78"/>
    </location>
</feature>
<keyword evidence="5" id="KW-1185">Reference proteome</keyword>
<dbReference type="SUPFAM" id="SSF82153">
    <property type="entry name" value="FAS1 domain"/>
    <property type="match status" value="1"/>
</dbReference>
<accession>A0ABV0J8U4</accession>
<dbReference type="InterPro" id="IPR000782">
    <property type="entry name" value="FAS1_domain"/>
</dbReference>
<dbReference type="Gene3D" id="2.30.180.10">
    <property type="entry name" value="FAS1 domain"/>
    <property type="match status" value="1"/>
</dbReference>
<organism evidence="4 5">
    <name type="scientific">Trichocoleus desertorum GB2-A4</name>
    <dbReference type="NCBI Taxonomy" id="2933944"/>
    <lineage>
        <taxon>Bacteria</taxon>
        <taxon>Bacillati</taxon>
        <taxon>Cyanobacteriota</taxon>
        <taxon>Cyanophyceae</taxon>
        <taxon>Leptolyngbyales</taxon>
        <taxon>Trichocoleusaceae</taxon>
        <taxon>Trichocoleus</taxon>
    </lineage>
</organism>